<gene>
    <name evidence="7" type="ORF">N5I07_22600</name>
    <name evidence="6" type="ORF">WP2W18E01_38660</name>
</gene>
<dbReference type="GO" id="GO:0008270">
    <property type="term" value="F:zinc ion binding"/>
    <property type="evidence" value="ECO:0007669"/>
    <property type="project" value="UniProtKB-KW"/>
</dbReference>
<evidence type="ECO:0000313" key="9">
    <source>
        <dbReference type="Proteomes" id="UP001160758"/>
    </source>
</evidence>
<evidence type="ECO:0000256" key="3">
    <source>
        <dbReference type="ARBA" id="ARBA00022833"/>
    </source>
</evidence>
<dbReference type="AlphaFoldDB" id="A0A443XQU0"/>
<name>A0A443XQU0_AERCA</name>
<organism evidence="7 9">
    <name type="scientific">Aeromonas caviae</name>
    <name type="common">Aeromonas punctata</name>
    <dbReference type="NCBI Taxonomy" id="648"/>
    <lineage>
        <taxon>Bacteria</taxon>
        <taxon>Pseudomonadati</taxon>
        <taxon>Pseudomonadota</taxon>
        <taxon>Gammaproteobacteria</taxon>
        <taxon>Aeromonadales</taxon>
        <taxon>Aeromonadaceae</taxon>
        <taxon>Aeromonas</taxon>
    </lineage>
</organism>
<dbReference type="SUPFAM" id="SSF57716">
    <property type="entry name" value="Glucocorticoid receptor-like (DNA-binding domain)"/>
    <property type="match status" value="1"/>
</dbReference>
<evidence type="ECO:0000256" key="2">
    <source>
        <dbReference type="ARBA" id="ARBA00022771"/>
    </source>
</evidence>
<feature type="domain" description="Zinc finger DksA/TraR C4-type" evidence="5">
    <location>
        <begin position="33"/>
        <end position="65"/>
    </location>
</feature>
<evidence type="ECO:0000256" key="4">
    <source>
        <dbReference type="PROSITE-ProRule" id="PRU00510"/>
    </source>
</evidence>
<dbReference type="PROSITE" id="PS51128">
    <property type="entry name" value="ZF_DKSA_2"/>
    <property type="match status" value="1"/>
</dbReference>
<evidence type="ECO:0000313" key="7">
    <source>
        <dbReference type="EMBL" id="MDH1900285.1"/>
    </source>
</evidence>
<evidence type="ECO:0000259" key="5">
    <source>
        <dbReference type="Pfam" id="PF01258"/>
    </source>
</evidence>
<dbReference type="GeneID" id="97855988"/>
<evidence type="ECO:0000313" key="6">
    <source>
        <dbReference type="EMBL" id="BBQ32284.1"/>
    </source>
</evidence>
<dbReference type="RefSeq" id="WP_042074576.1">
    <property type="nucleotide sequence ID" value="NZ_AP019196.1"/>
</dbReference>
<dbReference type="Proteomes" id="UP001160758">
    <property type="component" value="Unassembled WGS sequence"/>
</dbReference>
<reference evidence="6 8" key="1">
    <citation type="submission" date="2019-12" db="EMBL/GenBank/DDBJ databases">
        <title>complete genome sequences of Aeromonas caviae str. WP2-W18-ESBL-01 isolated from wastewater treatment plant effluent.</title>
        <authorList>
            <person name="Sekizuka T."/>
            <person name="Itokawa K."/>
            <person name="Yatsu K."/>
            <person name="Inamine Y."/>
            <person name="Kuroda M."/>
        </authorList>
    </citation>
    <scope>NUCLEOTIDE SEQUENCE [LARGE SCALE GENOMIC DNA]</scope>
    <source>
        <strain evidence="6 8">WP2-W18-ESBL-01</strain>
    </source>
</reference>
<dbReference type="EMBL" id="AP021927">
    <property type="protein sequence ID" value="BBQ32284.1"/>
    <property type="molecule type" value="Genomic_DNA"/>
</dbReference>
<evidence type="ECO:0000313" key="8">
    <source>
        <dbReference type="Proteomes" id="UP000515756"/>
    </source>
</evidence>
<accession>A0A443XQU0</accession>
<dbReference type="Gene3D" id="1.20.120.910">
    <property type="entry name" value="DksA, coiled-coil domain"/>
    <property type="match status" value="1"/>
</dbReference>
<dbReference type="Proteomes" id="UP000515756">
    <property type="component" value="Chromosome"/>
</dbReference>
<proteinExistence type="predicted"/>
<keyword evidence="1" id="KW-0479">Metal-binding</keyword>
<keyword evidence="3" id="KW-0862">Zinc</keyword>
<dbReference type="EMBL" id="JAOCFT010000002">
    <property type="protein sequence ID" value="MDH1900285.1"/>
    <property type="molecule type" value="Genomic_DNA"/>
</dbReference>
<dbReference type="Pfam" id="PF01258">
    <property type="entry name" value="zf-dskA_traR"/>
    <property type="match status" value="1"/>
</dbReference>
<keyword evidence="2" id="KW-0863">Zinc-finger</keyword>
<sequence>MSDPIDRAQQLDAERTGRLIDAHRARPKPRGDGICCDCDEPIPIARLHAEPDAPRCIECQTLFERKEAIRVGFHR</sequence>
<reference evidence="7" key="2">
    <citation type="submission" date="2022-09" db="EMBL/GenBank/DDBJ databases">
        <title>Intensive care unit water sources are persistently colonized with multi-drug resistant bacteria and are the site of extensive horizontal gene transfer of antibiotic resistance genes.</title>
        <authorList>
            <person name="Diorio-Toth L."/>
        </authorList>
    </citation>
    <scope>NUCLEOTIDE SEQUENCE</scope>
    <source>
        <strain evidence="7">GD03796</strain>
    </source>
</reference>
<dbReference type="InterPro" id="IPR000962">
    <property type="entry name" value="Znf_DskA_TraR"/>
</dbReference>
<feature type="zinc finger region" description="dksA C4-type" evidence="4">
    <location>
        <begin position="35"/>
        <end position="59"/>
    </location>
</feature>
<evidence type="ECO:0000256" key="1">
    <source>
        <dbReference type="ARBA" id="ARBA00022723"/>
    </source>
</evidence>
<protein>
    <submittedName>
        <fullName evidence="7">TraR/DksA family transcriptional regulator</fullName>
    </submittedName>
</protein>